<dbReference type="Proteomes" id="UP000828048">
    <property type="component" value="Chromosome 6"/>
</dbReference>
<evidence type="ECO:0000313" key="1">
    <source>
        <dbReference type="EMBL" id="KAH7836475.1"/>
    </source>
</evidence>
<protein>
    <submittedName>
        <fullName evidence="1">Uncharacterized protein</fullName>
    </submittedName>
</protein>
<gene>
    <name evidence="1" type="ORF">Vadar_001774</name>
</gene>
<sequence length="600" mass="66877">MASFVPLTTTTTTTTFSALSSSPSLKNPLHISTVRNTRHFFKVSCQSSSNNHDQNPASKSTENPLNKFDRRNVLLGIGGYSAATLVPDPLALSAPLSPNLTTCSKPTLPTGATPPDLNCCPPISTKILDFKPPPRPNKLRVRPATHLASDEYVKKFERAVQLMRELPDDDPRSYTQQANIHCAYCNGAYDQVGFPDLELDVHFSWLFFPFHRYYLYFFEKILGKLIDDPTFAIPFWAWDSPASMTMPALYGNPNSSLYNALRDAKHIPETGDVIYLDYDKTDPTTTVPERISENLTIMYRQVVSGGTTAKLFMGSPYRAGETDDPGAGSLENTPHTQVHLWCGDRTQPNVEDMGNFYSAGRDPIFFGHHGNVDRMWSVWKTLGGKRKDFTDSDWLESSFLFYDENAQLVRVKVKDCLDEKNLGYVYQNLDIPWLKSRPTPRVSKASRKIKKAGVAMAADVPPAAQVFPTKLDRVVKAVVARPKKSRTRKQKDDEEEVLLIEGIELDKESFVKFDVFINEDDETATRPGNSEFAGSFVNLPHKHKHGGKGKTKTKTNLRLGITELLEDLGAEDDDGIVVTLVPRSGADNVTVGGAKIEFDS</sequence>
<evidence type="ECO:0000313" key="2">
    <source>
        <dbReference type="Proteomes" id="UP000828048"/>
    </source>
</evidence>
<accession>A0ACB7X7I8</accession>
<keyword evidence="2" id="KW-1185">Reference proteome</keyword>
<name>A0ACB7X7I8_9ERIC</name>
<reference evidence="1 2" key="1">
    <citation type="journal article" date="2021" name="Hortic Res">
        <title>High-quality reference genome and annotation aids understanding of berry development for evergreen blueberry (Vaccinium darrowii).</title>
        <authorList>
            <person name="Yu J."/>
            <person name="Hulse-Kemp A.M."/>
            <person name="Babiker E."/>
            <person name="Staton M."/>
        </authorList>
    </citation>
    <scope>NUCLEOTIDE SEQUENCE [LARGE SCALE GENOMIC DNA]</scope>
    <source>
        <strain evidence="2">cv. NJ 8807/NJ 8810</strain>
        <tissue evidence="1">Young leaf</tissue>
    </source>
</reference>
<dbReference type="EMBL" id="CM037156">
    <property type="protein sequence ID" value="KAH7836475.1"/>
    <property type="molecule type" value="Genomic_DNA"/>
</dbReference>
<proteinExistence type="predicted"/>
<comment type="caution">
    <text evidence="1">The sequence shown here is derived from an EMBL/GenBank/DDBJ whole genome shotgun (WGS) entry which is preliminary data.</text>
</comment>
<organism evidence="1 2">
    <name type="scientific">Vaccinium darrowii</name>
    <dbReference type="NCBI Taxonomy" id="229202"/>
    <lineage>
        <taxon>Eukaryota</taxon>
        <taxon>Viridiplantae</taxon>
        <taxon>Streptophyta</taxon>
        <taxon>Embryophyta</taxon>
        <taxon>Tracheophyta</taxon>
        <taxon>Spermatophyta</taxon>
        <taxon>Magnoliopsida</taxon>
        <taxon>eudicotyledons</taxon>
        <taxon>Gunneridae</taxon>
        <taxon>Pentapetalae</taxon>
        <taxon>asterids</taxon>
        <taxon>Ericales</taxon>
        <taxon>Ericaceae</taxon>
        <taxon>Vaccinioideae</taxon>
        <taxon>Vaccinieae</taxon>
        <taxon>Vaccinium</taxon>
    </lineage>
</organism>